<accession>A0A3A9JDL2</accession>
<evidence type="ECO:0000256" key="1">
    <source>
        <dbReference type="ARBA" id="ARBA00022532"/>
    </source>
</evidence>
<protein>
    <submittedName>
        <fullName evidence="4">CoA-binding protein</fullName>
    </submittedName>
</protein>
<dbReference type="Gene3D" id="3.40.50.261">
    <property type="entry name" value="Succinyl-CoA synthetase domains"/>
    <property type="match status" value="2"/>
</dbReference>
<dbReference type="InterPro" id="IPR032875">
    <property type="entry name" value="Succ_CoA_lig_flav_dom"/>
</dbReference>
<gene>
    <name evidence="4" type="ORF">D6Z83_08535</name>
    <name evidence="5" type="ORF">EBE87_22935</name>
</gene>
<organism evidence="4 7">
    <name type="scientific">Teichococcus wenyumeiae</name>
    <dbReference type="NCBI Taxonomy" id="2478470"/>
    <lineage>
        <taxon>Bacteria</taxon>
        <taxon>Pseudomonadati</taxon>
        <taxon>Pseudomonadota</taxon>
        <taxon>Alphaproteobacteria</taxon>
        <taxon>Acetobacterales</taxon>
        <taxon>Roseomonadaceae</taxon>
        <taxon>Roseomonas</taxon>
    </lineage>
</organism>
<evidence type="ECO:0000313" key="6">
    <source>
        <dbReference type="Proteomes" id="UP000274097"/>
    </source>
</evidence>
<dbReference type="Gene3D" id="3.40.50.720">
    <property type="entry name" value="NAD(P)-binding Rossmann-like Domain"/>
    <property type="match status" value="1"/>
</dbReference>
<proteinExistence type="predicted"/>
<dbReference type="EMBL" id="RFLX01000031">
    <property type="protein sequence ID" value="RMI17380.1"/>
    <property type="molecule type" value="Genomic_DNA"/>
</dbReference>
<dbReference type="EMBL" id="RAQU01000038">
    <property type="protein sequence ID" value="RKK04622.1"/>
    <property type="molecule type" value="Genomic_DNA"/>
</dbReference>
<dbReference type="Pfam" id="PF13380">
    <property type="entry name" value="CoA_binding_2"/>
    <property type="match status" value="1"/>
</dbReference>
<name>A0A3A9JDL2_9PROT</name>
<dbReference type="SMART" id="SM00881">
    <property type="entry name" value="CoA_binding"/>
    <property type="match status" value="1"/>
</dbReference>
<dbReference type="Gene3D" id="3.30.1490.20">
    <property type="entry name" value="ATP-grasp fold, A domain"/>
    <property type="match status" value="1"/>
</dbReference>
<dbReference type="AlphaFoldDB" id="A0A3A9JDL2"/>
<dbReference type="PANTHER" id="PTHR42793">
    <property type="entry name" value="COA BINDING DOMAIN CONTAINING PROTEIN"/>
    <property type="match status" value="1"/>
</dbReference>
<comment type="caution">
    <text evidence="4">The sequence shown here is derived from an EMBL/GenBank/DDBJ whole genome shotgun (WGS) entry which is preliminary data.</text>
</comment>
<evidence type="ECO:0000313" key="4">
    <source>
        <dbReference type="EMBL" id="RKK04622.1"/>
    </source>
</evidence>
<reference evidence="4 7" key="1">
    <citation type="submission" date="2018-09" db="EMBL/GenBank/DDBJ databases">
        <title>Roseomonas sp. nov., isolated from feces of Tibetan antelopes in the Qinghai-Tibet plateau, China.</title>
        <authorList>
            <person name="Tian Z."/>
        </authorList>
    </citation>
    <scope>NUCLEOTIDE SEQUENCE [LARGE SCALE GENOMIC DNA]</scope>
    <source>
        <strain evidence="5 6">Z23</strain>
        <strain evidence="4 7">Z24</strain>
    </source>
</reference>
<evidence type="ECO:0000256" key="2">
    <source>
        <dbReference type="SAM" id="MobiDB-lite"/>
    </source>
</evidence>
<dbReference type="PANTHER" id="PTHR42793:SF4">
    <property type="entry name" value="BLL6376 PROTEIN"/>
    <property type="match status" value="1"/>
</dbReference>
<dbReference type="InterPro" id="IPR036291">
    <property type="entry name" value="NAD(P)-bd_dom_sf"/>
</dbReference>
<dbReference type="Pfam" id="PF13607">
    <property type="entry name" value="Succ_CoA_lig"/>
    <property type="match status" value="1"/>
</dbReference>
<evidence type="ECO:0000313" key="5">
    <source>
        <dbReference type="EMBL" id="RMI17380.1"/>
    </source>
</evidence>
<keyword evidence="1" id="KW-0816">Tricarboxylic acid cycle</keyword>
<dbReference type="Proteomes" id="UP000278036">
    <property type="component" value="Unassembled WGS sequence"/>
</dbReference>
<dbReference type="Gene3D" id="3.30.470.20">
    <property type="entry name" value="ATP-grasp fold, B domain"/>
    <property type="match status" value="1"/>
</dbReference>
<dbReference type="SUPFAM" id="SSF52210">
    <property type="entry name" value="Succinyl-CoA synthetase domains"/>
    <property type="match status" value="2"/>
</dbReference>
<feature type="domain" description="CoA-binding" evidence="3">
    <location>
        <begin position="32"/>
        <end position="127"/>
    </location>
</feature>
<sequence length="725" mass="74967">MAPLPAAAACHAPEDAPPPLPRNAPGSRLAGALAPASIAVLGASDNPHKAGGRPIAFMRQYGFQGRVYPVNPARAEVQGLRSYASLAELPEVPELVIVAVGGAEGLRLVEQCAAAGVGTVVVVASGYAEAGAEGEALQARMVAACRAGGTRLVGPNCQGLANFSNGSIANFSTIFHEQPGRDGPLAIIGQSGATTQAVYALAQARGIHARYVHATGNEADVTAAELLLETVEDTEVRAVLLYVEALSDPETLACAAARAAERGIAVIGVKSGRTANGQRAASSHTGAMATEDRVIDAFFERHNIIRAVDPYEAVSVAALCIGTPLPQGNNLVVMSNSGASCVMGADTADELGMPLLPFGPDTARQLAQVMPAFSSASNPIDLTGALLTDRALFPGVLDVLSGVEDIHLLMVSFPVAGSGYDVEGYADALARFAAGRRIALAVSAYQEPVREAFSRRGLVVFGREREALQALQTYAAHAERRRRLAARPVAAPQPVPGPPAIAGTLDEAQSLQYLRDAGLETIPFALCRDAGAAVEAAARLGGPVVLKGCSPDILHKSEHGLVALGLETPEQIREAASRHAETIRTLGARYSGALVARMLKGGRELALGARLDPVFGPVVLVGDGGIYLEALRDFRLLVPPFTEADVAEALARLRIAPLLGGLRGEPPADVAAFCRMAARLGEVMSRAEGRIASADINPVKVMAAGQGAYALDAVIELAAGEPPGR</sequence>
<dbReference type="OrthoDB" id="9807426at2"/>
<dbReference type="SUPFAM" id="SSF56059">
    <property type="entry name" value="Glutathione synthetase ATP-binding domain-like"/>
    <property type="match status" value="1"/>
</dbReference>
<dbReference type="InterPro" id="IPR016102">
    <property type="entry name" value="Succinyl-CoA_synth-like"/>
</dbReference>
<feature type="region of interest" description="Disordered" evidence="2">
    <location>
        <begin position="1"/>
        <end position="26"/>
    </location>
</feature>
<dbReference type="SUPFAM" id="SSF51735">
    <property type="entry name" value="NAD(P)-binding Rossmann-fold domains"/>
    <property type="match status" value="1"/>
</dbReference>
<evidence type="ECO:0000259" key="3">
    <source>
        <dbReference type="SMART" id="SM00881"/>
    </source>
</evidence>
<dbReference type="InParanoid" id="A0A3A9JDL2"/>
<dbReference type="GO" id="GO:0005524">
    <property type="term" value="F:ATP binding"/>
    <property type="evidence" value="ECO:0007669"/>
    <property type="project" value="InterPro"/>
</dbReference>
<evidence type="ECO:0000313" key="7">
    <source>
        <dbReference type="Proteomes" id="UP000278036"/>
    </source>
</evidence>
<dbReference type="Proteomes" id="UP000274097">
    <property type="component" value="Unassembled WGS sequence"/>
</dbReference>
<dbReference type="InterPro" id="IPR003781">
    <property type="entry name" value="CoA-bd"/>
</dbReference>
<dbReference type="Pfam" id="PF13549">
    <property type="entry name" value="ATP-grasp_5"/>
    <property type="match status" value="1"/>
</dbReference>
<feature type="compositionally biased region" description="Low complexity" evidence="2">
    <location>
        <begin position="1"/>
        <end position="11"/>
    </location>
</feature>
<dbReference type="InterPro" id="IPR013815">
    <property type="entry name" value="ATP_grasp_subdomain_1"/>
</dbReference>
<dbReference type="GO" id="GO:0006099">
    <property type="term" value="P:tricarboxylic acid cycle"/>
    <property type="evidence" value="ECO:0007669"/>
    <property type="project" value="UniProtKB-KW"/>
</dbReference>
<keyword evidence="6" id="KW-1185">Reference proteome</keyword>